<accession>A0AAQ3M8V0</accession>
<dbReference type="InterPro" id="IPR029058">
    <property type="entry name" value="AB_hydrolase_fold"/>
</dbReference>
<dbReference type="PANTHER" id="PTHR47668">
    <property type="entry name" value="DIENELACTONE HYDROLASE FAMILY PROTEIN (AFU_ORTHOLOGUE AFUA_6G01940)"/>
    <property type="match status" value="1"/>
</dbReference>
<protein>
    <submittedName>
        <fullName evidence="2">Alpha/beta-hydrolase</fullName>
    </submittedName>
</protein>
<dbReference type="Proteomes" id="UP001303373">
    <property type="component" value="Chromosome 9"/>
</dbReference>
<feature type="domain" description="Dienelactone hydrolase" evidence="1">
    <location>
        <begin position="35"/>
        <end position="248"/>
    </location>
</feature>
<dbReference type="PANTHER" id="PTHR47668:SF1">
    <property type="entry name" value="DIENELACTONE HYDROLASE DOMAIN-CONTAINING PROTEIN-RELATED"/>
    <property type="match status" value="1"/>
</dbReference>
<evidence type="ECO:0000313" key="3">
    <source>
        <dbReference type="Proteomes" id="UP001303373"/>
    </source>
</evidence>
<dbReference type="SUPFAM" id="SSF53474">
    <property type="entry name" value="alpha/beta-Hydrolases"/>
    <property type="match status" value="1"/>
</dbReference>
<dbReference type="GO" id="GO:0016787">
    <property type="term" value="F:hydrolase activity"/>
    <property type="evidence" value="ECO:0007669"/>
    <property type="project" value="InterPro"/>
</dbReference>
<keyword evidence="3" id="KW-1185">Reference proteome</keyword>
<evidence type="ECO:0000259" key="1">
    <source>
        <dbReference type="Pfam" id="PF01738"/>
    </source>
</evidence>
<proteinExistence type="predicted"/>
<gene>
    <name evidence="2" type="ORF">R9X50_00586000</name>
</gene>
<organism evidence="2 3">
    <name type="scientific">Acrodontium crateriforme</name>
    <dbReference type="NCBI Taxonomy" id="150365"/>
    <lineage>
        <taxon>Eukaryota</taxon>
        <taxon>Fungi</taxon>
        <taxon>Dikarya</taxon>
        <taxon>Ascomycota</taxon>
        <taxon>Pezizomycotina</taxon>
        <taxon>Dothideomycetes</taxon>
        <taxon>Dothideomycetidae</taxon>
        <taxon>Mycosphaerellales</taxon>
        <taxon>Teratosphaeriaceae</taxon>
        <taxon>Acrodontium</taxon>
    </lineage>
</organism>
<sequence length="248" mass="27610">MTSDFTPSDACCGSPATVEQPHDYKGIFVEIDGAKTYVTGPESATKAIFVLYDIFGYSHPIIKGVDKLADAGFRVFMPDFFEGNPAPMSLMPFDGPPNEEAMDKFCAERGGTKKTIQRTTELLKHCETLQPSIKTWGLLGYCWGGYVCQYAIGANTPFSACVECHPGFPEVDVAEAVTIPLMALCSKDEPEKDFAHFQPALRVPNYFEVYETMVHGWLSARAELDKDDVLTEFNRGYAAMTDWFKQYL</sequence>
<name>A0AAQ3M8V0_9PEZI</name>
<dbReference type="Gene3D" id="3.40.50.1820">
    <property type="entry name" value="alpha/beta hydrolase"/>
    <property type="match status" value="1"/>
</dbReference>
<dbReference type="AlphaFoldDB" id="A0AAQ3M8V0"/>
<reference evidence="2 3" key="1">
    <citation type="submission" date="2023-11" db="EMBL/GenBank/DDBJ databases">
        <title>An acidophilic fungus is an integral part of prey digestion in a carnivorous sundew plant.</title>
        <authorList>
            <person name="Tsai I.J."/>
        </authorList>
    </citation>
    <scope>NUCLEOTIDE SEQUENCE [LARGE SCALE GENOMIC DNA]</scope>
    <source>
        <strain evidence="2">169a</strain>
    </source>
</reference>
<dbReference type="Pfam" id="PF01738">
    <property type="entry name" value="DLH"/>
    <property type="match status" value="1"/>
</dbReference>
<dbReference type="InterPro" id="IPR002925">
    <property type="entry name" value="Dienelactn_hydro"/>
</dbReference>
<evidence type="ECO:0000313" key="2">
    <source>
        <dbReference type="EMBL" id="WPH02988.1"/>
    </source>
</evidence>
<dbReference type="EMBL" id="CP138588">
    <property type="protein sequence ID" value="WPH02988.1"/>
    <property type="molecule type" value="Genomic_DNA"/>
</dbReference>